<evidence type="ECO:0000256" key="5">
    <source>
        <dbReference type="ARBA" id="ARBA00022801"/>
    </source>
</evidence>
<dbReference type="SUPFAM" id="SSF111321">
    <property type="entry name" value="AF1104-like"/>
    <property type="match status" value="1"/>
</dbReference>
<comment type="catalytic activity">
    <reaction evidence="1">
        <text>beta-D-fructose 1-phosphate + H2O = D-fructose + phosphate</text>
        <dbReference type="Rhea" id="RHEA:35603"/>
        <dbReference type="ChEBI" id="CHEBI:15377"/>
        <dbReference type="ChEBI" id="CHEBI:37721"/>
        <dbReference type="ChEBI" id="CHEBI:43474"/>
        <dbReference type="ChEBI" id="CHEBI:138881"/>
    </reaction>
</comment>
<dbReference type="Pfam" id="PF01937">
    <property type="entry name" value="ARMT1-like_dom"/>
    <property type="match status" value="1"/>
</dbReference>
<comment type="cofactor">
    <cofactor evidence="2">
        <name>Mn(2+)</name>
        <dbReference type="ChEBI" id="CHEBI:29035"/>
    </cofactor>
</comment>
<dbReference type="PANTHER" id="PTHR12260:SF6">
    <property type="entry name" value="DAMAGE-CONTROL PHOSPHATASE ARMT1"/>
    <property type="match status" value="1"/>
</dbReference>
<comment type="similarity">
    <text evidence="3">Belongs to the damage-control phosphatase family. Sugar phosphate phosphatase III subfamily.</text>
</comment>
<evidence type="ECO:0000256" key="7">
    <source>
        <dbReference type="ARBA" id="ARBA00048809"/>
    </source>
</evidence>
<evidence type="ECO:0000256" key="2">
    <source>
        <dbReference type="ARBA" id="ARBA00001936"/>
    </source>
</evidence>
<keyword evidence="10" id="KW-1185">Reference proteome</keyword>
<comment type="catalytic activity">
    <reaction evidence="7">
        <text>beta-D-fructose 6-phosphate = dihydroxyacetone + D-glyceraldehyde 3-phosphate</text>
        <dbReference type="Rhea" id="RHEA:28002"/>
        <dbReference type="ChEBI" id="CHEBI:16016"/>
        <dbReference type="ChEBI" id="CHEBI:57634"/>
        <dbReference type="ChEBI" id="CHEBI:59776"/>
    </reaction>
</comment>
<dbReference type="Gene3D" id="1.20.930.60">
    <property type="match status" value="1"/>
</dbReference>
<evidence type="ECO:0000256" key="1">
    <source>
        <dbReference type="ARBA" id="ARBA00001326"/>
    </source>
</evidence>
<evidence type="ECO:0000256" key="6">
    <source>
        <dbReference type="ARBA" id="ARBA00023211"/>
    </source>
</evidence>
<dbReference type="InterPro" id="IPR039763">
    <property type="entry name" value="ARMT1"/>
</dbReference>
<reference evidence="9" key="1">
    <citation type="submission" date="2022-10" db="EMBL/GenBank/DDBJ databases">
        <title>The complete genomes of actinobacterial strains from the NBC collection.</title>
        <authorList>
            <person name="Joergensen T.S."/>
            <person name="Alvarez Arevalo M."/>
            <person name="Sterndorff E.B."/>
            <person name="Faurdal D."/>
            <person name="Vuksanovic O."/>
            <person name="Mourched A.-S."/>
            <person name="Charusanti P."/>
            <person name="Shaw S."/>
            <person name="Blin K."/>
            <person name="Weber T."/>
        </authorList>
    </citation>
    <scope>NUCLEOTIDE SEQUENCE</scope>
    <source>
        <strain evidence="9">NBC_00222</strain>
    </source>
</reference>
<dbReference type="EMBL" id="CP108110">
    <property type="protein sequence ID" value="WUQ84777.1"/>
    <property type="molecule type" value="Genomic_DNA"/>
</dbReference>
<keyword evidence="5" id="KW-0378">Hydrolase</keyword>
<proteinExistence type="inferred from homology"/>
<keyword evidence="6" id="KW-0464">Manganese</keyword>
<evidence type="ECO:0000259" key="8">
    <source>
        <dbReference type="Pfam" id="PF01937"/>
    </source>
</evidence>
<gene>
    <name evidence="9" type="ORF">OHA16_18465</name>
</gene>
<organism evidence="9 10">
    <name type="scientific">Kitasatospora purpeofusca</name>
    <dbReference type="NCBI Taxonomy" id="67352"/>
    <lineage>
        <taxon>Bacteria</taxon>
        <taxon>Bacillati</taxon>
        <taxon>Actinomycetota</taxon>
        <taxon>Actinomycetes</taxon>
        <taxon>Kitasatosporales</taxon>
        <taxon>Streptomycetaceae</taxon>
        <taxon>Kitasatospora</taxon>
    </lineage>
</organism>
<dbReference type="Proteomes" id="UP001432222">
    <property type="component" value="Chromosome"/>
</dbReference>
<dbReference type="InterPro" id="IPR036075">
    <property type="entry name" value="ARMT-1-like_metal-bd_sf"/>
</dbReference>
<evidence type="ECO:0000313" key="9">
    <source>
        <dbReference type="EMBL" id="WUQ84777.1"/>
    </source>
</evidence>
<keyword evidence="4" id="KW-0479">Metal-binding</keyword>
<evidence type="ECO:0000256" key="4">
    <source>
        <dbReference type="ARBA" id="ARBA00022723"/>
    </source>
</evidence>
<name>A0ABZ1U0Q7_9ACTN</name>
<dbReference type="Gene3D" id="3.40.50.10880">
    <property type="entry name" value="Uncharacterised protein PF01937, DUF89, domain 3"/>
    <property type="match status" value="1"/>
</dbReference>
<evidence type="ECO:0000313" key="10">
    <source>
        <dbReference type="Proteomes" id="UP001432222"/>
    </source>
</evidence>
<evidence type="ECO:0000256" key="3">
    <source>
        <dbReference type="ARBA" id="ARBA00009519"/>
    </source>
</evidence>
<accession>A0ABZ1U0Q7</accession>
<feature type="domain" description="Damage-control phosphatase ARMT1-like metal-binding" evidence="8">
    <location>
        <begin position="28"/>
        <end position="369"/>
    </location>
</feature>
<protein>
    <submittedName>
        <fullName evidence="9">Damage-control phosphatase ARMT1 family protein</fullName>
    </submittedName>
</protein>
<dbReference type="InterPro" id="IPR002791">
    <property type="entry name" value="ARMT1-like_metal-bd"/>
</dbReference>
<sequence>MPRETSDPVPTAPVIRSDVPGSFAWGVFHERHPKLVQQVLDALPYGPAQRAAVQRLLVESTTDVLEPLGEDAPDAAQWLEWGEDLWGKPWGEAPFLWAESYFYRRLLDAVGYFRPGAWHGVDPFAPFKNAELAGPAVDDELAALNELDGLPEARRAQALLSSALWGNRADLSFRITAGADGQTASDLVADDSTTFCAELERTRGGRVCVVADNAGRELLPDLVLIDHLLTCGLAAQVVLYVKPQPYYVSDATTADVLASVERLRTAPTRAAGTVGERLWQAMTNGALVVRTHPFFCAPLPFHDMPADLRTEFTGAAMTILKGDLNYRRLVGDRLHPPTTPFTETTGHFPTPVAALRTLKSDVIVGFDSETVARLDSSETAWRTNGHHAVIQVAARH</sequence>
<dbReference type="RefSeq" id="WP_413229761.1">
    <property type="nucleotide sequence ID" value="NZ_CP108110.1"/>
</dbReference>
<dbReference type="PANTHER" id="PTHR12260">
    <property type="entry name" value="DAMAGE-CONTROL PHOSPHATASE ARMT1"/>
    <property type="match status" value="1"/>
</dbReference>